<evidence type="ECO:0000313" key="2">
    <source>
        <dbReference type="Proteomes" id="UP000756387"/>
    </source>
</evidence>
<reference evidence="1 2" key="1">
    <citation type="submission" date="2020-10" db="EMBL/GenBank/DDBJ databases">
        <title>Nocardioides sp. isolated from sludge.</title>
        <authorList>
            <person name="Zhang X."/>
        </authorList>
    </citation>
    <scope>NUCLEOTIDE SEQUENCE [LARGE SCALE GENOMIC DNA]</scope>
    <source>
        <strain evidence="1 2">Y6</strain>
    </source>
</reference>
<dbReference type="EMBL" id="JADCSA010000006">
    <property type="protein sequence ID" value="MBE7324506.1"/>
    <property type="molecule type" value="Genomic_DNA"/>
</dbReference>
<protein>
    <submittedName>
        <fullName evidence="1">Uncharacterized protein</fullName>
    </submittedName>
</protein>
<sequence length="234" mass="26680">MSEMWERFQCRLSVKVDDQTRGPWAAPQHESLTLGRVPHAGLHLGDDWVPSRLGRLVPFDRGWVLQLGRSRATVVNKYVGQHVFRGRAMVALQPGRSLVHFLDLDRELKLAVTIGADVAEGLEELHNAPEREPARNPETVYAGHDVELTDHQRAVVAVAYRHLIERTPKPVNVTKHAAQVLGKSEQSVKNTLTDVRRKVNRERWLDLRDTEHLGYYLTRVTRVITLADLPDHLR</sequence>
<name>A0ABR9RSF5_9ACTN</name>
<keyword evidence="2" id="KW-1185">Reference proteome</keyword>
<proteinExistence type="predicted"/>
<organism evidence="1 2">
    <name type="scientific">Nocardioides malaquae</name>
    <dbReference type="NCBI Taxonomy" id="2773426"/>
    <lineage>
        <taxon>Bacteria</taxon>
        <taxon>Bacillati</taxon>
        <taxon>Actinomycetota</taxon>
        <taxon>Actinomycetes</taxon>
        <taxon>Propionibacteriales</taxon>
        <taxon>Nocardioidaceae</taxon>
        <taxon>Nocardioides</taxon>
    </lineage>
</organism>
<dbReference type="Proteomes" id="UP000756387">
    <property type="component" value="Unassembled WGS sequence"/>
</dbReference>
<evidence type="ECO:0000313" key="1">
    <source>
        <dbReference type="EMBL" id="MBE7324506.1"/>
    </source>
</evidence>
<dbReference type="RefSeq" id="WP_193637848.1">
    <property type="nucleotide sequence ID" value="NZ_JADCSA010000006.1"/>
</dbReference>
<comment type="caution">
    <text evidence="1">The sequence shown here is derived from an EMBL/GenBank/DDBJ whole genome shotgun (WGS) entry which is preliminary data.</text>
</comment>
<accession>A0ABR9RSF5</accession>
<gene>
    <name evidence="1" type="ORF">IEQ44_07560</name>
</gene>